<reference evidence="2" key="2">
    <citation type="submission" date="2017-06" db="EMBL/GenBank/DDBJ databases">
        <title>WGS assembly of Brachypodium distachyon.</title>
        <authorList>
            <consortium name="The International Brachypodium Initiative"/>
            <person name="Lucas S."/>
            <person name="Harmon-Smith M."/>
            <person name="Lail K."/>
            <person name="Tice H."/>
            <person name="Grimwood J."/>
            <person name="Bruce D."/>
            <person name="Barry K."/>
            <person name="Shu S."/>
            <person name="Lindquist E."/>
            <person name="Wang M."/>
            <person name="Pitluck S."/>
            <person name="Vogel J.P."/>
            <person name="Garvin D.F."/>
            <person name="Mockler T.C."/>
            <person name="Schmutz J."/>
            <person name="Rokhsar D."/>
            <person name="Bevan M.W."/>
        </authorList>
    </citation>
    <scope>NUCLEOTIDE SEQUENCE</scope>
    <source>
        <strain evidence="2">Bd21</strain>
    </source>
</reference>
<evidence type="ECO:0000256" key="1">
    <source>
        <dbReference type="SAM" id="Phobius"/>
    </source>
</evidence>
<dbReference type="InParanoid" id="A0A2K2DCG6"/>
<gene>
    <name evidence="2" type="ORF">BRADI_2g37865v3</name>
</gene>
<keyword evidence="1" id="KW-1133">Transmembrane helix</keyword>
<evidence type="ECO:0000313" key="4">
    <source>
        <dbReference type="Proteomes" id="UP000008810"/>
    </source>
</evidence>
<reference evidence="3" key="3">
    <citation type="submission" date="2018-08" db="UniProtKB">
        <authorList>
            <consortium name="EnsemblPlants"/>
        </authorList>
    </citation>
    <scope>IDENTIFICATION</scope>
    <source>
        <strain evidence="3">cv. Bd21</strain>
    </source>
</reference>
<feature type="transmembrane region" description="Helical" evidence="1">
    <location>
        <begin position="84"/>
        <end position="101"/>
    </location>
</feature>
<dbReference type="EnsemblPlants" id="PNT71973">
    <property type="protein sequence ID" value="PNT71973"/>
    <property type="gene ID" value="BRADI_2g37865v3"/>
</dbReference>
<dbReference type="AlphaFoldDB" id="A0A2K2DCG6"/>
<sequence length="155" mass="16789">MPGSCVCDDGRSCIVFNKTMPRSCVCDVLSGSGASCGTGRGCVVTGSCDATRARELVVSRGAAAAKPASMPHTSAVLHLQFLDFYFVRLVLLFPMVIRFVAKPHTSAVLYLVLVSLRCILILLSSSTIFARHLFDEMVDTSPKVETFFWLKASFS</sequence>
<keyword evidence="4" id="KW-1185">Reference proteome</keyword>
<keyword evidence="1" id="KW-0472">Membrane</keyword>
<protein>
    <submittedName>
        <fullName evidence="2 3">Uncharacterized protein</fullName>
    </submittedName>
</protein>
<dbReference type="Proteomes" id="UP000008810">
    <property type="component" value="Chromosome 2"/>
</dbReference>
<keyword evidence="1" id="KW-0812">Transmembrane</keyword>
<dbReference type="Gramene" id="PNT71973">
    <property type="protein sequence ID" value="PNT71973"/>
    <property type="gene ID" value="BRADI_2g37865v3"/>
</dbReference>
<reference evidence="2 3" key="1">
    <citation type="journal article" date="2010" name="Nature">
        <title>Genome sequencing and analysis of the model grass Brachypodium distachyon.</title>
        <authorList>
            <consortium name="International Brachypodium Initiative"/>
        </authorList>
    </citation>
    <scope>NUCLEOTIDE SEQUENCE [LARGE SCALE GENOMIC DNA]</scope>
    <source>
        <strain evidence="2 3">Bd21</strain>
    </source>
</reference>
<feature type="transmembrane region" description="Helical" evidence="1">
    <location>
        <begin position="108"/>
        <end position="130"/>
    </location>
</feature>
<evidence type="ECO:0000313" key="3">
    <source>
        <dbReference type="EnsemblPlants" id="PNT71973"/>
    </source>
</evidence>
<organism evidence="2">
    <name type="scientific">Brachypodium distachyon</name>
    <name type="common">Purple false brome</name>
    <name type="synonym">Trachynia distachya</name>
    <dbReference type="NCBI Taxonomy" id="15368"/>
    <lineage>
        <taxon>Eukaryota</taxon>
        <taxon>Viridiplantae</taxon>
        <taxon>Streptophyta</taxon>
        <taxon>Embryophyta</taxon>
        <taxon>Tracheophyta</taxon>
        <taxon>Spermatophyta</taxon>
        <taxon>Magnoliopsida</taxon>
        <taxon>Liliopsida</taxon>
        <taxon>Poales</taxon>
        <taxon>Poaceae</taxon>
        <taxon>BOP clade</taxon>
        <taxon>Pooideae</taxon>
        <taxon>Stipodae</taxon>
        <taxon>Brachypodieae</taxon>
        <taxon>Brachypodium</taxon>
    </lineage>
</organism>
<evidence type="ECO:0000313" key="2">
    <source>
        <dbReference type="EMBL" id="PNT71973.1"/>
    </source>
</evidence>
<dbReference type="EMBL" id="CM000881">
    <property type="protein sequence ID" value="PNT71973.1"/>
    <property type="molecule type" value="Genomic_DNA"/>
</dbReference>
<accession>A0A2K2DCG6</accession>
<proteinExistence type="predicted"/>
<name>A0A2K2DCG6_BRADI</name>
<dbReference type="ExpressionAtlas" id="A0A2K2DCG6">
    <property type="expression patterns" value="baseline"/>
</dbReference>